<dbReference type="InterPro" id="IPR018911">
    <property type="entry name" value="Gmad2_Ig-like_dom"/>
</dbReference>
<dbReference type="Pfam" id="PF10648">
    <property type="entry name" value="Gmad2"/>
    <property type="match status" value="1"/>
</dbReference>
<proteinExistence type="predicted"/>
<sequence>MRSFILAFITFFLMIACKDQNAEKKTEKKIQQDSISVEPEEELQASQDYVSEKWYFSLQVPTAYEVYSGELPAKAPVVNIYHPQNDKAPPYAIHENASASYIAFLPNGFGVDAPSGKRKSLKEWGKGFPLQFEINPNESMVYLLENGRPWALSLRFYSPPPGWDEYGSIFVHYAVNDFKAQCFSEASGDKKPMNQCDPLGGDRVEYSGEVSSESMEALNSVLESLNFSAENTPKKVISELIRVEQPKPNQVITSPLQIKGKARGYWFFEAEAPYKLVDEEHRTLATGSMRAQGEWMTEDFVPFEAEISFDAPDANHGFLVFSRSNASGKPEHDRVYRVPVRFSSN</sequence>
<feature type="domain" description="Bacterial spore germination immunoglobulin-like" evidence="1">
    <location>
        <begin position="241"/>
        <end position="328"/>
    </location>
</feature>
<dbReference type="AlphaFoldDB" id="A0A1H5ND29"/>
<organism evidence="2 3">
    <name type="scientific">Salinimicrobium catena</name>
    <dbReference type="NCBI Taxonomy" id="390640"/>
    <lineage>
        <taxon>Bacteria</taxon>
        <taxon>Pseudomonadati</taxon>
        <taxon>Bacteroidota</taxon>
        <taxon>Flavobacteriia</taxon>
        <taxon>Flavobacteriales</taxon>
        <taxon>Flavobacteriaceae</taxon>
        <taxon>Salinimicrobium</taxon>
    </lineage>
</organism>
<dbReference type="EMBL" id="FNUG01000004">
    <property type="protein sequence ID" value="SEE99572.1"/>
    <property type="molecule type" value="Genomic_DNA"/>
</dbReference>
<dbReference type="RefSeq" id="WP_093113372.1">
    <property type="nucleotide sequence ID" value="NZ_FNGG01000004.1"/>
</dbReference>
<keyword evidence="3" id="KW-1185">Reference proteome</keyword>
<dbReference type="Proteomes" id="UP000199448">
    <property type="component" value="Unassembled WGS sequence"/>
</dbReference>
<name>A0A1H5ND29_9FLAO</name>
<dbReference type="OrthoDB" id="7629918at2"/>
<reference evidence="2 3" key="1">
    <citation type="submission" date="2016-10" db="EMBL/GenBank/DDBJ databases">
        <authorList>
            <person name="de Groot N.N."/>
        </authorList>
    </citation>
    <scope>NUCLEOTIDE SEQUENCE [LARGE SCALE GENOMIC DNA]</scope>
    <source>
        <strain evidence="2 3">DSM 23553</strain>
    </source>
</reference>
<evidence type="ECO:0000259" key="1">
    <source>
        <dbReference type="Pfam" id="PF10648"/>
    </source>
</evidence>
<accession>A0A1H5ND29</accession>
<evidence type="ECO:0000313" key="3">
    <source>
        <dbReference type="Proteomes" id="UP000199448"/>
    </source>
</evidence>
<gene>
    <name evidence="2" type="ORF">SAMN04488034_10489</name>
</gene>
<dbReference type="PROSITE" id="PS51257">
    <property type="entry name" value="PROKAR_LIPOPROTEIN"/>
    <property type="match status" value="1"/>
</dbReference>
<protein>
    <submittedName>
        <fullName evidence="2">Immunoglobulin-like domain of spore germination</fullName>
    </submittedName>
</protein>
<evidence type="ECO:0000313" key="2">
    <source>
        <dbReference type="EMBL" id="SEE99572.1"/>
    </source>
</evidence>
<dbReference type="STRING" id="390640.SAMN04488034_10489"/>